<evidence type="ECO:0000313" key="16">
    <source>
        <dbReference type="Proteomes" id="UP000054350"/>
    </source>
</evidence>
<reference evidence="16" key="2">
    <citation type="submission" date="2009-11" db="EMBL/GenBank/DDBJ databases">
        <title>The Genome Sequence of Allomyces macrogynus strain ATCC 38327.</title>
        <authorList>
            <consortium name="The Broad Institute Genome Sequencing Platform"/>
            <person name="Russ C."/>
            <person name="Cuomo C."/>
            <person name="Shea T."/>
            <person name="Young S.K."/>
            <person name="Zeng Q."/>
            <person name="Koehrsen M."/>
            <person name="Haas B."/>
            <person name="Borodovsky M."/>
            <person name="Guigo R."/>
            <person name="Alvarado L."/>
            <person name="Berlin A."/>
            <person name="Borenstein D."/>
            <person name="Chen Z."/>
            <person name="Engels R."/>
            <person name="Freedman E."/>
            <person name="Gellesch M."/>
            <person name="Goldberg J."/>
            <person name="Griggs A."/>
            <person name="Gujja S."/>
            <person name="Heiman D."/>
            <person name="Hepburn T."/>
            <person name="Howarth C."/>
            <person name="Jen D."/>
            <person name="Larson L."/>
            <person name="Lewis B."/>
            <person name="Mehta T."/>
            <person name="Park D."/>
            <person name="Pearson M."/>
            <person name="Roberts A."/>
            <person name="Saif S."/>
            <person name="Shenoy N."/>
            <person name="Sisk P."/>
            <person name="Stolte C."/>
            <person name="Sykes S."/>
            <person name="Walk T."/>
            <person name="White J."/>
            <person name="Yandava C."/>
            <person name="Burger G."/>
            <person name="Gray M.W."/>
            <person name="Holland P.W.H."/>
            <person name="King N."/>
            <person name="Lang F.B.F."/>
            <person name="Roger A.J."/>
            <person name="Ruiz-Trillo I."/>
            <person name="Lander E."/>
            <person name="Nusbaum C."/>
        </authorList>
    </citation>
    <scope>NUCLEOTIDE SEQUENCE [LARGE SCALE GENOMIC DNA]</scope>
    <source>
        <strain evidence="16">ATCC 38327</strain>
    </source>
</reference>
<keyword evidence="5" id="KW-0158">Chromosome</keyword>
<dbReference type="Pfam" id="PF03879">
    <property type="entry name" value="Cgr1"/>
    <property type="match status" value="1"/>
</dbReference>
<keyword evidence="7 13" id="KW-0698">rRNA processing</keyword>
<reference evidence="15 16" key="1">
    <citation type="submission" date="2009-11" db="EMBL/GenBank/DDBJ databases">
        <title>Annotation of Allomyces macrogynus ATCC 38327.</title>
        <authorList>
            <consortium name="The Broad Institute Genome Sequencing Platform"/>
            <person name="Russ C."/>
            <person name="Cuomo C."/>
            <person name="Burger G."/>
            <person name="Gray M.W."/>
            <person name="Holland P.W.H."/>
            <person name="King N."/>
            <person name="Lang F.B.F."/>
            <person name="Roger A.J."/>
            <person name="Ruiz-Trillo I."/>
            <person name="Young S.K."/>
            <person name="Zeng Q."/>
            <person name="Gargeya S."/>
            <person name="Fitzgerald M."/>
            <person name="Haas B."/>
            <person name="Abouelleil A."/>
            <person name="Alvarado L."/>
            <person name="Arachchi H.M."/>
            <person name="Berlin A."/>
            <person name="Chapman S.B."/>
            <person name="Gearin G."/>
            <person name="Goldberg J."/>
            <person name="Griggs A."/>
            <person name="Gujja S."/>
            <person name="Hansen M."/>
            <person name="Heiman D."/>
            <person name="Howarth C."/>
            <person name="Larimer J."/>
            <person name="Lui A."/>
            <person name="MacDonald P.J.P."/>
            <person name="McCowen C."/>
            <person name="Montmayeur A."/>
            <person name="Murphy C."/>
            <person name="Neiman D."/>
            <person name="Pearson M."/>
            <person name="Priest M."/>
            <person name="Roberts A."/>
            <person name="Saif S."/>
            <person name="Shea T."/>
            <person name="Sisk P."/>
            <person name="Stolte C."/>
            <person name="Sykes S."/>
            <person name="Wortman J."/>
            <person name="Nusbaum C."/>
            <person name="Birren B."/>
        </authorList>
    </citation>
    <scope>NUCLEOTIDE SEQUENCE [LARGE SCALE GENOMIC DNA]</scope>
    <source>
        <strain evidence="15 16">ATCC 38327</strain>
    </source>
</reference>
<feature type="compositionally biased region" description="Low complexity" evidence="14">
    <location>
        <begin position="1"/>
        <end position="10"/>
    </location>
</feature>
<organism evidence="15 16">
    <name type="scientific">Allomyces macrogynus (strain ATCC 38327)</name>
    <name type="common">Allomyces javanicus var. macrogynus</name>
    <dbReference type="NCBI Taxonomy" id="578462"/>
    <lineage>
        <taxon>Eukaryota</taxon>
        <taxon>Fungi</taxon>
        <taxon>Fungi incertae sedis</taxon>
        <taxon>Blastocladiomycota</taxon>
        <taxon>Blastocladiomycetes</taxon>
        <taxon>Blastocladiales</taxon>
        <taxon>Blastocladiaceae</taxon>
        <taxon>Allomyces</taxon>
    </lineage>
</organism>
<evidence type="ECO:0000256" key="14">
    <source>
        <dbReference type="SAM" id="MobiDB-lite"/>
    </source>
</evidence>
<dbReference type="PANTHER" id="PTHR13557">
    <property type="entry name" value="COILED-COIL DOMAIN-CONTAINING PROTEIN 86"/>
    <property type="match status" value="1"/>
</dbReference>
<keyword evidence="6 13" id="KW-0690">Ribosome biogenesis</keyword>
<evidence type="ECO:0000256" key="13">
    <source>
        <dbReference type="RuleBase" id="RU363084"/>
    </source>
</evidence>
<dbReference type="VEuPathDB" id="FungiDB:AMAG_16838"/>
<feature type="region of interest" description="Disordered" evidence="14">
    <location>
        <begin position="1"/>
        <end position="124"/>
    </location>
</feature>
<dbReference type="GO" id="GO:0005730">
    <property type="term" value="C:nucleolus"/>
    <property type="evidence" value="ECO:0007669"/>
    <property type="project" value="UniProtKB-SubCell"/>
</dbReference>
<comment type="subcellular location">
    <subcellularLocation>
        <location evidence="2">Chromosome</location>
    </subcellularLocation>
    <subcellularLocation>
        <location evidence="3 13">Nucleus</location>
        <location evidence="3 13">Nucleolus</location>
    </subcellularLocation>
</comment>
<evidence type="ECO:0000256" key="1">
    <source>
        <dbReference type="ARBA" id="ARBA00004090"/>
    </source>
</evidence>
<evidence type="ECO:0000256" key="12">
    <source>
        <dbReference type="ARBA" id="ARBA00093307"/>
    </source>
</evidence>
<dbReference type="OMA" id="RVWKTIQ"/>
<keyword evidence="11 13" id="KW-0539">Nucleus</keyword>
<sequence length="145" mass="16402">MSTTTTTTPAAPAPAPAPTPARGSNVSRRPWKEPKTKVSTMRPATLKKPFAKRMEERKMADAIKRHEKELKEEKLRAIEEQKERRKEQELRRKQNELKSQVVQSVSSRKVKRMSKKQLRASGIEMRPSTSIIPVGSMAPLTAEDA</sequence>
<dbReference type="GO" id="GO:0006364">
    <property type="term" value="P:rRNA processing"/>
    <property type="evidence" value="ECO:0007669"/>
    <property type="project" value="UniProtKB-UniRule"/>
</dbReference>
<evidence type="ECO:0000256" key="7">
    <source>
        <dbReference type="ARBA" id="ARBA00022552"/>
    </source>
</evidence>
<evidence type="ECO:0000256" key="3">
    <source>
        <dbReference type="ARBA" id="ARBA00004604"/>
    </source>
</evidence>
<dbReference type="Proteomes" id="UP000054350">
    <property type="component" value="Unassembled WGS sequence"/>
</dbReference>
<keyword evidence="9" id="KW-0164">Citrullination</keyword>
<evidence type="ECO:0000256" key="2">
    <source>
        <dbReference type="ARBA" id="ARBA00004286"/>
    </source>
</evidence>
<comment type="function">
    <text evidence="1 13">Involved in nucleolar integrity and required for processing of the pre-rRNA for the 60S ribosome subunit.</text>
</comment>
<dbReference type="AlphaFoldDB" id="A0A0L0TCU3"/>
<feature type="compositionally biased region" description="Basic and acidic residues" evidence="14">
    <location>
        <begin position="52"/>
        <end position="96"/>
    </location>
</feature>
<name>A0A0L0TCU3_ALLM3</name>
<comment type="function">
    <text evidence="12">Required for proper chromosome segregation during mitosis and error-free mitotic progression.</text>
</comment>
<protein>
    <recommendedName>
        <fullName evidence="13">rRNA-processing protein</fullName>
    </recommendedName>
</protein>
<evidence type="ECO:0000256" key="8">
    <source>
        <dbReference type="ARBA" id="ARBA00022553"/>
    </source>
</evidence>
<comment type="similarity">
    <text evidence="4 13">Belongs to the CGR1 family.</text>
</comment>
<evidence type="ECO:0000256" key="6">
    <source>
        <dbReference type="ARBA" id="ARBA00022517"/>
    </source>
</evidence>
<keyword evidence="10" id="KW-0175">Coiled coil</keyword>
<dbReference type="GO" id="GO:0005694">
    <property type="term" value="C:chromosome"/>
    <property type="evidence" value="ECO:0007669"/>
    <property type="project" value="UniProtKB-SubCell"/>
</dbReference>
<proteinExistence type="inferred from homology"/>
<accession>A0A0L0TCU3</accession>
<dbReference type="EMBL" id="GG745379">
    <property type="protein sequence ID" value="KNE72354.1"/>
    <property type="molecule type" value="Genomic_DNA"/>
</dbReference>
<evidence type="ECO:0000256" key="5">
    <source>
        <dbReference type="ARBA" id="ARBA00022454"/>
    </source>
</evidence>
<dbReference type="eggNOG" id="KOG4538">
    <property type="taxonomic scope" value="Eukaryota"/>
</dbReference>
<dbReference type="InterPro" id="IPR026570">
    <property type="entry name" value="CCDC86"/>
</dbReference>
<feature type="compositionally biased region" description="Basic residues" evidence="14">
    <location>
        <begin position="108"/>
        <end position="118"/>
    </location>
</feature>
<evidence type="ECO:0000256" key="11">
    <source>
        <dbReference type="ARBA" id="ARBA00023242"/>
    </source>
</evidence>
<dbReference type="OrthoDB" id="277961at2759"/>
<dbReference type="STRING" id="578462.A0A0L0TCU3"/>
<dbReference type="InterPro" id="IPR005579">
    <property type="entry name" value="Cgr1-like"/>
</dbReference>
<keyword evidence="8" id="KW-0597">Phosphoprotein</keyword>
<feature type="compositionally biased region" description="Low complexity" evidence="14">
    <location>
        <begin position="98"/>
        <end position="107"/>
    </location>
</feature>
<evidence type="ECO:0000256" key="10">
    <source>
        <dbReference type="ARBA" id="ARBA00023054"/>
    </source>
</evidence>
<evidence type="ECO:0000256" key="9">
    <source>
        <dbReference type="ARBA" id="ARBA00022934"/>
    </source>
</evidence>
<gene>
    <name evidence="15" type="ORF">AMAG_16838</name>
</gene>
<dbReference type="PANTHER" id="PTHR13557:SF1">
    <property type="entry name" value="COILED-COIL DOMAIN-CONTAINING PROTEIN 86"/>
    <property type="match status" value="1"/>
</dbReference>
<evidence type="ECO:0000256" key="4">
    <source>
        <dbReference type="ARBA" id="ARBA00007869"/>
    </source>
</evidence>
<evidence type="ECO:0000313" key="15">
    <source>
        <dbReference type="EMBL" id="KNE72354.1"/>
    </source>
</evidence>
<keyword evidence="16" id="KW-1185">Reference proteome</keyword>